<dbReference type="EMBL" id="CP136862">
    <property type="protein sequence ID" value="WOJ88362.1"/>
    <property type="molecule type" value="Genomic_DNA"/>
</dbReference>
<dbReference type="RefSeq" id="WP_407337799.1">
    <property type="nucleotide sequence ID" value="NZ_CP136862.1"/>
</dbReference>
<accession>A0ABZ0HM41</accession>
<gene>
    <name evidence="1" type="ORF">RZS28_10980</name>
</gene>
<dbReference type="Proteomes" id="UP001626536">
    <property type="component" value="Chromosome"/>
</dbReference>
<evidence type="ECO:0000313" key="2">
    <source>
        <dbReference type="Proteomes" id="UP001626536"/>
    </source>
</evidence>
<evidence type="ECO:0000313" key="1">
    <source>
        <dbReference type="EMBL" id="WOJ88362.1"/>
    </source>
</evidence>
<proteinExistence type="predicted"/>
<reference evidence="1 2" key="1">
    <citation type="submission" date="2023-10" db="EMBL/GenBank/DDBJ databases">
        <title>Novel methanotroph of the genus Methylocapsa from a subarctic wetland.</title>
        <authorList>
            <person name="Belova S.E."/>
            <person name="Oshkin I.Y."/>
            <person name="Miroshnikov K."/>
            <person name="Dedysh S.N."/>
        </authorList>
    </citation>
    <scope>NUCLEOTIDE SEQUENCE [LARGE SCALE GENOMIC DNA]</scope>
    <source>
        <strain evidence="1 2">RX1</strain>
    </source>
</reference>
<organism evidence="1 2">
    <name type="scientific">Methylocapsa polymorpha</name>
    <dbReference type="NCBI Taxonomy" id="3080828"/>
    <lineage>
        <taxon>Bacteria</taxon>
        <taxon>Pseudomonadati</taxon>
        <taxon>Pseudomonadota</taxon>
        <taxon>Alphaproteobacteria</taxon>
        <taxon>Hyphomicrobiales</taxon>
        <taxon>Beijerinckiaceae</taxon>
        <taxon>Methylocapsa</taxon>
    </lineage>
</organism>
<protein>
    <submittedName>
        <fullName evidence="1">Uncharacterized protein</fullName>
    </submittedName>
</protein>
<keyword evidence="2" id="KW-1185">Reference proteome</keyword>
<sequence>MPTKAEVTQKIEGLRDLANQLPAGAGKVAIGNMVAKMSTLADSVLNDDGTTHPLATTFVPARGLSPTALSDGDGHAVTCC</sequence>
<name>A0ABZ0HM41_9HYPH</name>